<dbReference type="InterPro" id="IPR003358">
    <property type="entry name" value="tRNA_(Gua-N-7)_MeTrfase_Trmb"/>
</dbReference>
<dbReference type="Proteomes" id="UP000028006">
    <property type="component" value="Unassembled WGS sequence"/>
</dbReference>
<comment type="similarity">
    <text evidence="8 9">Belongs to the class I-like SAM-binding methyltransferase superfamily. TrmB family.</text>
</comment>
<dbReference type="Gene3D" id="3.40.50.150">
    <property type="entry name" value="Vaccinia Virus protein VP39"/>
    <property type="match status" value="1"/>
</dbReference>
<evidence type="ECO:0000256" key="9">
    <source>
        <dbReference type="HAMAP-Rule" id="MF_01057"/>
    </source>
</evidence>
<dbReference type="eggNOG" id="COG0220">
    <property type="taxonomic scope" value="Bacteria"/>
</dbReference>
<dbReference type="AlphaFoldDB" id="A0A081MZL5"/>
<keyword evidence="6 9" id="KW-0819">tRNA processing</keyword>
<dbReference type="GO" id="GO:0008176">
    <property type="term" value="F:tRNA (guanine(46)-N7)-methyltransferase activity"/>
    <property type="evidence" value="ECO:0007669"/>
    <property type="project" value="UniProtKB-UniRule"/>
</dbReference>
<evidence type="ECO:0000256" key="7">
    <source>
        <dbReference type="ARBA" id="ARBA00060552"/>
    </source>
</evidence>
<dbReference type="InterPro" id="IPR029063">
    <property type="entry name" value="SAM-dependent_MTases_sf"/>
</dbReference>
<evidence type="ECO:0000256" key="5">
    <source>
        <dbReference type="ARBA" id="ARBA00022691"/>
    </source>
</evidence>
<keyword evidence="4 9" id="KW-0808">Transferase</keyword>
<dbReference type="NCBIfam" id="TIGR00091">
    <property type="entry name" value="tRNA (guanosine(46)-N7)-methyltransferase TrmB"/>
    <property type="match status" value="1"/>
</dbReference>
<proteinExistence type="inferred from homology"/>
<feature type="binding site" evidence="9">
    <location>
        <position position="157"/>
    </location>
    <ligand>
        <name>substrate</name>
    </ligand>
</feature>
<evidence type="ECO:0000256" key="6">
    <source>
        <dbReference type="ARBA" id="ARBA00022694"/>
    </source>
</evidence>
<sequence length="248" mass="27767">MSDSINSSDNQDSVTETGQTVEPGKRREIKSFVLRQGRMTAGQQRGMDECWDKWGLELKDGSLDMAATFGREAPVVFEIGYGMGLSLAAMAGAEADKNFIGVEVHRPGVGSLLNEASTAGLTNVRTYNDDAVEVLKQCIPDGSLSRVQIYFPDPWHKKRHNKRRLVQSKFIELLRPKLKVGGIIHLATDWENYAEQMMEVMSAAEGFTNQAGEQSYSPRPEFRPLTKFEKRGQRLGHGVWDLLFERTA</sequence>
<keyword evidence="3 9" id="KW-0489">Methyltransferase</keyword>
<evidence type="ECO:0000256" key="4">
    <source>
        <dbReference type="ARBA" id="ARBA00022679"/>
    </source>
</evidence>
<comment type="function">
    <text evidence="2 9">Catalyzes the formation of N(7)-methylguanine at position 46 (m7G46) in tRNA.</text>
</comment>
<dbReference type="GO" id="GO:0043527">
    <property type="term" value="C:tRNA methyltransferase complex"/>
    <property type="evidence" value="ECO:0007669"/>
    <property type="project" value="TreeGrafter"/>
</dbReference>
<dbReference type="SUPFAM" id="SSF53335">
    <property type="entry name" value="S-adenosyl-L-methionine-dependent methyltransferases"/>
    <property type="match status" value="1"/>
</dbReference>
<dbReference type="PROSITE" id="PS51625">
    <property type="entry name" value="SAM_MT_TRMB"/>
    <property type="match status" value="1"/>
</dbReference>
<organism evidence="11 12">
    <name type="scientific">Endozoicomonas montiporae</name>
    <dbReference type="NCBI Taxonomy" id="1027273"/>
    <lineage>
        <taxon>Bacteria</taxon>
        <taxon>Pseudomonadati</taxon>
        <taxon>Pseudomonadota</taxon>
        <taxon>Gammaproteobacteria</taxon>
        <taxon>Oceanospirillales</taxon>
        <taxon>Endozoicomonadaceae</taxon>
        <taxon>Endozoicomonas</taxon>
    </lineage>
</organism>
<feature type="binding site" evidence="9">
    <location>
        <position position="103"/>
    </location>
    <ligand>
        <name>S-adenosyl-L-methionine</name>
        <dbReference type="ChEBI" id="CHEBI:59789"/>
    </ligand>
</feature>
<dbReference type="UniPathway" id="UPA00989"/>
<evidence type="ECO:0000256" key="2">
    <source>
        <dbReference type="ARBA" id="ARBA00003015"/>
    </source>
</evidence>
<dbReference type="PANTHER" id="PTHR23417">
    <property type="entry name" value="3-DEOXY-D-MANNO-OCTULOSONIC-ACID TRANSFERASE/TRNA GUANINE-N 7 - -METHYLTRANSFERASE"/>
    <property type="match status" value="1"/>
</dbReference>
<evidence type="ECO:0000256" key="10">
    <source>
        <dbReference type="SAM" id="MobiDB-lite"/>
    </source>
</evidence>
<feature type="binding site" evidence="9">
    <location>
        <position position="153"/>
    </location>
    <ligand>
        <name>S-adenosyl-L-methionine</name>
        <dbReference type="ChEBI" id="CHEBI:59789"/>
    </ligand>
</feature>
<accession>A0A081MZL5</accession>
<feature type="region of interest" description="Interaction with RNA" evidence="9">
    <location>
        <begin position="159"/>
        <end position="164"/>
    </location>
</feature>
<protein>
    <recommendedName>
        <fullName evidence="9">tRNA (guanine-N(7)-)-methyltransferase</fullName>
        <ecNumber evidence="9">2.1.1.33</ecNumber>
    </recommendedName>
    <alternativeName>
        <fullName evidence="9">tRNA (guanine(46)-N(7))-methyltransferase</fullName>
    </alternativeName>
    <alternativeName>
        <fullName evidence="9">tRNA(m7G46)-methyltransferase</fullName>
    </alternativeName>
</protein>
<dbReference type="EMBL" id="JOKG01000006">
    <property type="protein sequence ID" value="KEQ11638.1"/>
    <property type="molecule type" value="Genomic_DNA"/>
</dbReference>
<feature type="binding site" evidence="9">
    <location>
        <position position="130"/>
    </location>
    <ligand>
        <name>S-adenosyl-L-methionine</name>
        <dbReference type="ChEBI" id="CHEBI:59789"/>
    </ligand>
</feature>
<gene>
    <name evidence="9" type="primary">trmB</name>
    <name evidence="11" type="ORF">GZ77_24260</name>
</gene>
<dbReference type="RefSeq" id="WP_034879515.1">
    <property type="nucleotide sequence ID" value="NZ_JOKG01000006.1"/>
</dbReference>
<evidence type="ECO:0000313" key="12">
    <source>
        <dbReference type="Proteomes" id="UP000028006"/>
    </source>
</evidence>
<comment type="caution">
    <text evidence="11">The sequence shown here is derived from an EMBL/GenBank/DDBJ whole genome shotgun (WGS) entry which is preliminary data.</text>
</comment>
<dbReference type="HAMAP" id="MF_01057">
    <property type="entry name" value="tRNA_methyltr_TrmB"/>
    <property type="match status" value="1"/>
</dbReference>
<evidence type="ECO:0000313" key="11">
    <source>
        <dbReference type="EMBL" id="KEQ11638.1"/>
    </source>
</evidence>
<dbReference type="FunFam" id="3.40.50.150:FF:000035">
    <property type="entry name" value="tRNA (guanine-N(7)-)-methyltransferase"/>
    <property type="match status" value="1"/>
</dbReference>
<feature type="binding site" evidence="9">
    <location>
        <begin position="226"/>
        <end position="229"/>
    </location>
    <ligand>
        <name>substrate</name>
    </ligand>
</feature>
<keyword evidence="12" id="KW-1185">Reference proteome</keyword>
<evidence type="ECO:0000256" key="1">
    <source>
        <dbReference type="ARBA" id="ARBA00000142"/>
    </source>
</evidence>
<evidence type="ECO:0000256" key="3">
    <source>
        <dbReference type="ARBA" id="ARBA00022603"/>
    </source>
</evidence>
<dbReference type="EC" id="2.1.1.33" evidence="9"/>
<name>A0A081MZL5_9GAMM</name>
<feature type="region of interest" description="Disordered" evidence="10">
    <location>
        <begin position="1"/>
        <end position="27"/>
    </location>
</feature>
<reference evidence="11 12" key="1">
    <citation type="submission" date="2014-06" db="EMBL/GenBank/DDBJ databases">
        <title>Whole Genome Sequences of Three Symbiotic Endozoicomonas Bacteria.</title>
        <authorList>
            <person name="Neave M.J."/>
            <person name="Apprill A."/>
            <person name="Voolstra C.R."/>
        </authorList>
    </citation>
    <scope>NUCLEOTIDE SEQUENCE [LARGE SCALE GENOMIC DNA]</scope>
    <source>
        <strain evidence="11 12">LMG 24815</strain>
    </source>
</reference>
<feature type="binding site" evidence="9">
    <location>
        <position position="189"/>
    </location>
    <ligand>
        <name>substrate</name>
    </ligand>
</feature>
<comment type="pathway">
    <text evidence="7 9">tRNA modification; N(7)-methylguanine-tRNA biosynthesis.</text>
</comment>
<dbReference type="Pfam" id="PF02390">
    <property type="entry name" value="Methyltransf_4"/>
    <property type="match status" value="1"/>
</dbReference>
<dbReference type="InterPro" id="IPR055361">
    <property type="entry name" value="tRNA_methyltr_TrmB_bact"/>
</dbReference>
<evidence type="ECO:0000256" key="8">
    <source>
        <dbReference type="ARBA" id="ARBA00060767"/>
    </source>
</evidence>
<dbReference type="PANTHER" id="PTHR23417:SF14">
    <property type="entry name" value="PENTACOTRIPEPTIDE-REPEAT REGION OF PRORP DOMAIN-CONTAINING PROTEIN"/>
    <property type="match status" value="1"/>
</dbReference>
<feature type="binding site" evidence="9">
    <location>
        <position position="78"/>
    </location>
    <ligand>
        <name>S-adenosyl-L-methionine</name>
        <dbReference type="ChEBI" id="CHEBI:59789"/>
    </ligand>
</feature>
<keyword evidence="5 9" id="KW-0949">S-adenosyl-L-methionine</keyword>
<feature type="compositionally biased region" description="Low complexity" evidence="10">
    <location>
        <begin position="1"/>
        <end position="13"/>
    </location>
</feature>
<comment type="catalytic activity">
    <reaction evidence="1 9">
        <text>guanosine(46) in tRNA + S-adenosyl-L-methionine = N(7)-methylguanosine(46) in tRNA + S-adenosyl-L-homocysteine</text>
        <dbReference type="Rhea" id="RHEA:42708"/>
        <dbReference type="Rhea" id="RHEA-COMP:10188"/>
        <dbReference type="Rhea" id="RHEA-COMP:10189"/>
        <dbReference type="ChEBI" id="CHEBI:57856"/>
        <dbReference type="ChEBI" id="CHEBI:59789"/>
        <dbReference type="ChEBI" id="CHEBI:74269"/>
        <dbReference type="ChEBI" id="CHEBI:74480"/>
        <dbReference type="EC" id="2.1.1.33"/>
    </reaction>
</comment>